<evidence type="ECO:0000313" key="7">
    <source>
        <dbReference type="EMBL" id="KIL55364.1"/>
    </source>
</evidence>
<proteinExistence type="predicted"/>
<evidence type="ECO:0000256" key="5">
    <source>
        <dbReference type="ARBA" id="ARBA00023242"/>
    </source>
</evidence>
<dbReference type="InParanoid" id="A0A0C2SN03"/>
<dbReference type="HOGENOM" id="CLU_009123_13_0_1"/>
<evidence type="ECO:0000256" key="4">
    <source>
        <dbReference type="ARBA" id="ARBA00022833"/>
    </source>
</evidence>
<keyword evidence="5" id="KW-0539">Nucleus</keyword>
<dbReference type="InterPro" id="IPR012337">
    <property type="entry name" value="RNaseH-like_sf"/>
</dbReference>
<dbReference type="PANTHER" id="PTHR46481">
    <property type="entry name" value="ZINC FINGER BED DOMAIN-CONTAINING PROTEIN 4"/>
    <property type="match status" value="1"/>
</dbReference>
<dbReference type="GO" id="GO:0008270">
    <property type="term" value="F:zinc ion binding"/>
    <property type="evidence" value="ECO:0007669"/>
    <property type="project" value="UniProtKB-KW"/>
</dbReference>
<gene>
    <name evidence="7" type="ORF">M378DRAFT_47362</name>
</gene>
<keyword evidence="3" id="KW-0863">Zinc-finger</keyword>
<dbReference type="InterPro" id="IPR008906">
    <property type="entry name" value="HATC_C_dom"/>
</dbReference>
<dbReference type="AlphaFoldDB" id="A0A0C2SN03"/>
<evidence type="ECO:0000256" key="1">
    <source>
        <dbReference type="ARBA" id="ARBA00004123"/>
    </source>
</evidence>
<evidence type="ECO:0000259" key="6">
    <source>
        <dbReference type="Pfam" id="PF05699"/>
    </source>
</evidence>
<keyword evidence="4" id="KW-0862">Zinc</keyword>
<comment type="subcellular location">
    <subcellularLocation>
        <location evidence="1">Nucleus</location>
    </subcellularLocation>
</comment>
<feature type="non-terminal residue" evidence="7">
    <location>
        <position position="1"/>
    </location>
</feature>
<feature type="non-terminal residue" evidence="7">
    <location>
        <position position="104"/>
    </location>
</feature>
<dbReference type="OrthoDB" id="1715602at2759"/>
<dbReference type="Proteomes" id="UP000054549">
    <property type="component" value="Unassembled WGS sequence"/>
</dbReference>
<dbReference type="EMBL" id="KN818526">
    <property type="protein sequence ID" value="KIL55364.1"/>
    <property type="molecule type" value="Genomic_DNA"/>
</dbReference>
<name>A0A0C2SN03_AMAMK</name>
<dbReference type="Pfam" id="PF05699">
    <property type="entry name" value="Dimer_Tnp_hAT"/>
    <property type="match status" value="1"/>
</dbReference>
<organism evidence="7 8">
    <name type="scientific">Amanita muscaria (strain Koide BX008)</name>
    <dbReference type="NCBI Taxonomy" id="946122"/>
    <lineage>
        <taxon>Eukaryota</taxon>
        <taxon>Fungi</taxon>
        <taxon>Dikarya</taxon>
        <taxon>Basidiomycota</taxon>
        <taxon>Agaricomycotina</taxon>
        <taxon>Agaricomycetes</taxon>
        <taxon>Agaricomycetidae</taxon>
        <taxon>Agaricales</taxon>
        <taxon>Pluteineae</taxon>
        <taxon>Amanitaceae</taxon>
        <taxon>Amanita</taxon>
    </lineage>
</organism>
<protein>
    <recommendedName>
        <fullName evidence="6">HAT C-terminal dimerisation domain-containing protein</fullName>
    </recommendedName>
</protein>
<reference evidence="7 8" key="1">
    <citation type="submission" date="2014-04" db="EMBL/GenBank/DDBJ databases">
        <title>Evolutionary Origins and Diversification of the Mycorrhizal Mutualists.</title>
        <authorList>
            <consortium name="DOE Joint Genome Institute"/>
            <consortium name="Mycorrhizal Genomics Consortium"/>
            <person name="Kohler A."/>
            <person name="Kuo A."/>
            <person name="Nagy L.G."/>
            <person name="Floudas D."/>
            <person name="Copeland A."/>
            <person name="Barry K.W."/>
            <person name="Cichocki N."/>
            <person name="Veneault-Fourrey C."/>
            <person name="LaButti K."/>
            <person name="Lindquist E.A."/>
            <person name="Lipzen A."/>
            <person name="Lundell T."/>
            <person name="Morin E."/>
            <person name="Murat C."/>
            <person name="Riley R."/>
            <person name="Ohm R."/>
            <person name="Sun H."/>
            <person name="Tunlid A."/>
            <person name="Henrissat B."/>
            <person name="Grigoriev I.V."/>
            <person name="Hibbett D.S."/>
            <person name="Martin F."/>
        </authorList>
    </citation>
    <scope>NUCLEOTIDE SEQUENCE [LARGE SCALE GENOMIC DNA]</scope>
    <source>
        <strain evidence="7 8">Koide BX008</strain>
    </source>
</reference>
<dbReference type="InterPro" id="IPR052035">
    <property type="entry name" value="ZnF_BED_domain_contain"/>
</dbReference>
<feature type="domain" description="HAT C-terminal dimerisation" evidence="6">
    <location>
        <begin position="9"/>
        <end position="88"/>
    </location>
</feature>
<evidence type="ECO:0000256" key="3">
    <source>
        <dbReference type="ARBA" id="ARBA00022771"/>
    </source>
</evidence>
<dbReference type="SUPFAM" id="SSF53098">
    <property type="entry name" value="Ribonuclease H-like"/>
    <property type="match status" value="1"/>
</dbReference>
<evidence type="ECO:0000256" key="2">
    <source>
        <dbReference type="ARBA" id="ARBA00022723"/>
    </source>
</evidence>
<sequence length="104" mass="11943">PSVDSTLDEVTRYLQAPTETTADPLLWWYEHRQLYPGLSHMARDYHSIPATSVNVEHVFSSGRMLISYLRNRLQVETARALLCLGDWIKKGVIKDKDMLRALKG</sequence>
<accession>A0A0C2SN03</accession>
<evidence type="ECO:0000313" key="8">
    <source>
        <dbReference type="Proteomes" id="UP000054549"/>
    </source>
</evidence>
<dbReference type="GO" id="GO:0046983">
    <property type="term" value="F:protein dimerization activity"/>
    <property type="evidence" value="ECO:0007669"/>
    <property type="project" value="InterPro"/>
</dbReference>
<dbReference type="GO" id="GO:0005634">
    <property type="term" value="C:nucleus"/>
    <property type="evidence" value="ECO:0007669"/>
    <property type="project" value="UniProtKB-SubCell"/>
</dbReference>
<dbReference type="PANTHER" id="PTHR46481:SF10">
    <property type="entry name" value="ZINC FINGER BED DOMAIN-CONTAINING PROTEIN 39"/>
    <property type="match status" value="1"/>
</dbReference>
<keyword evidence="2" id="KW-0479">Metal-binding</keyword>
<dbReference type="STRING" id="946122.A0A0C2SN03"/>
<keyword evidence="8" id="KW-1185">Reference proteome</keyword>